<dbReference type="EMBL" id="PGOL01000032">
    <property type="protein sequence ID" value="PKI78850.1"/>
    <property type="molecule type" value="Genomic_DNA"/>
</dbReference>
<feature type="region of interest" description="Disordered" evidence="1">
    <location>
        <begin position="28"/>
        <end position="51"/>
    </location>
</feature>
<protein>
    <submittedName>
        <fullName evidence="2">Uncharacterized protein</fullName>
    </submittedName>
</protein>
<evidence type="ECO:0000256" key="1">
    <source>
        <dbReference type="SAM" id="MobiDB-lite"/>
    </source>
</evidence>
<gene>
    <name evidence="2" type="ORF">CRG98_000711</name>
</gene>
<accession>A0A2I0LDV6</accession>
<keyword evidence="3" id="KW-1185">Reference proteome</keyword>
<proteinExistence type="predicted"/>
<name>A0A2I0LDV6_PUNGR</name>
<dbReference type="AlphaFoldDB" id="A0A2I0LDV6"/>
<comment type="caution">
    <text evidence="2">The sequence shown here is derived from an EMBL/GenBank/DDBJ whole genome shotgun (WGS) entry which is preliminary data.</text>
</comment>
<reference evidence="2 3" key="1">
    <citation type="submission" date="2017-11" db="EMBL/GenBank/DDBJ databases">
        <title>De-novo sequencing of pomegranate (Punica granatum L.) genome.</title>
        <authorList>
            <person name="Akparov Z."/>
            <person name="Amiraslanov A."/>
            <person name="Hajiyeva S."/>
            <person name="Abbasov M."/>
            <person name="Kaur K."/>
            <person name="Hamwieh A."/>
            <person name="Solovyev V."/>
            <person name="Salamov A."/>
            <person name="Braich B."/>
            <person name="Kosarev P."/>
            <person name="Mahmoud A."/>
            <person name="Hajiyev E."/>
            <person name="Babayeva S."/>
            <person name="Izzatullayeva V."/>
            <person name="Mammadov A."/>
            <person name="Mammadov A."/>
            <person name="Sharifova S."/>
            <person name="Ojaghi J."/>
            <person name="Eynullazada K."/>
            <person name="Bayramov B."/>
            <person name="Abdulazimova A."/>
            <person name="Shahmuradov I."/>
        </authorList>
    </citation>
    <scope>NUCLEOTIDE SEQUENCE [LARGE SCALE GENOMIC DNA]</scope>
    <source>
        <strain evidence="3">cv. AG2017</strain>
        <tissue evidence="2">Leaf</tissue>
    </source>
</reference>
<feature type="compositionally biased region" description="Polar residues" evidence="1">
    <location>
        <begin position="34"/>
        <end position="47"/>
    </location>
</feature>
<dbReference type="Proteomes" id="UP000233551">
    <property type="component" value="Unassembled WGS sequence"/>
</dbReference>
<evidence type="ECO:0000313" key="3">
    <source>
        <dbReference type="Proteomes" id="UP000233551"/>
    </source>
</evidence>
<evidence type="ECO:0000313" key="2">
    <source>
        <dbReference type="EMBL" id="PKI78850.1"/>
    </source>
</evidence>
<sequence>MEYLQEVERLSGGDHLVTGGVRVVYDPSKDDGTTRLSRGTVDSSTPTGDRELETSYESTIGAFSVFLKCSAVFGDHCVLRFSKTSPKGLPGDV</sequence>
<organism evidence="2 3">
    <name type="scientific">Punica granatum</name>
    <name type="common">Pomegranate</name>
    <dbReference type="NCBI Taxonomy" id="22663"/>
    <lineage>
        <taxon>Eukaryota</taxon>
        <taxon>Viridiplantae</taxon>
        <taxon>Streptophyta</taxon>
        <taxon>Embryophyta</taxon>
        <taxon>Tracheophyta</taxon>
        <taxon>Spermatophyta</taxon>
        <taxon>Magnoliopsida</taxon>
        <taxon>eudicotyledons</taxon>
        <taxon>Gunneridae</taxon>
        <taxon>Pentapetalae</taxon>
        <taxon>rosids</taxon>
        <taxon>malvids</taxon>
        <taxon>Myrtales</taxon>
        <taxon>Lythraceae</taxon>
        <taxon>Punica</taxon>
    </lineage>
</organism>